<feature type="transmembrane region" description="Helical" evidence="1">
    <location>
        <begin position="101"/>
        <end position="118"/>
    </location>
</feature>
<evidence type="ECO:0000313" key="2">
    <source>
        <dbReference type="EMBL" id="SPD91602.1"/>
    </source>
</evidence>
<dbReference type="GeneID" id="99674052"/>
<dbReference type="Proteomes" id="UP000239237">
    <property type="component" value="Unassembled WGS sequence"/>
</dbReference>
<dbReference type="RefSeq" id="WP_072613559.1">
    <property type="nucleotide sequence ID" value="NZ_AP017935.1"/>
</dbReference>
<evidence type="ECO:0000256" key="1">
    <source>
        <dbReference type="SAM" id="Phobius"/>
    </source>
</evidence>
<dbReference type="Pfam" id="PF06993">
    <property type="entry name" value="DUF1304"/>
    <property type="match status" value="1"/>
</dbReference>
<protein>
    <recommendedName>
        <fullName evidence="6">DUF1304 domain-containing protein</fullName>
    </recommendedName>
</protein>
<proteinExistence type="predicted"/>
<reference evidence="3 4" key="1">
    <citation type="submission" date="2018-02" db="EMBL/GenBank/DDBJ databases">
        <authorList>
            <person name="Cohen D.B."/>
            <person name="Kent A.D."/>
        </authorList>
    </citation>
    <scope>NUCLEOTIDE SEQUENCE [LARGE SCALE GENOMIC DNA]</scope>
    <source>
        <strain evidence="3 4">CECT 9216</strain>
    </source>
</reference>
<evidence type="ECO:0000313" key="5">
    <source>
        <dbReference type="Proteomes" id="UP000239237"/>
    </source>
</evidence>
<keyword evidence="1" id="KW-0812">Transmembrane</keyword>
<evidence type="ECO:0008006" key="6">
    <source>
        <dbReference type="Google" id="ProtNLM"/>
    </source>
</evidence>
<gene>
    <name evidence="2" type="ORF">LES8486_00584</name>
    <name evidence="3" type="ORF">LES9216_00731</name>
</gene>
<sequence>MLAYIMVTLVSLEAIGIMFVEMFGTTSQQAKAFDLKESFVQIPEVKTLLANQGIYNGLFGALIIGTMLFLSGPQQVLMLQMEMLFIFLAAVYGALTATKKIILVQGLPAFIAIIILFLK</sequence>
<dbReference type="EMBL" id="OKQU01000001">
    <property type="protein sequence ID" value="SPE06830.1"/>
    <property type="molecule type" value="Genomic_DNA"/>
</dbReference>
<name>A0A2N9K8W0_9LACO</name>
<evidence type="ECO:0000313" key="4">
    <source>
        <dbReference type="Proteomes" id="UP000237923"/>
    </source>
</evidence>
<dbReference type="Proteomes" id="UP000237923">
    <property type="component" value="Unassembled WGS sequence"/>
</dbReference>
<dbReference type="InterPro" id="IPR009732">
    <property type="entry name" value="DUF1304"/>
</dbReference>
<reference evidence="2 5" key="2">
    <citation type="submission" date="2018-02" db="EMBL/GenBank/DDBJ databases">
        <authorList>
            <person name="Rodrigo-Torres L."/>
            <person name="Arahal R. D."/>
            <person name="Lucena T."/>
        </authorList>
    </citation>
    <scope>NUCLEOTIDE SEQUENCE [LARGE SCALE GENOMIC DNA]</scope>
    <source>
        <strain evidence="2 5">CECT 8486</strain>
    </source>
</reference>
<dbReference type="PANTHER" id="PTHR38446">
    <property type="entry name" value="BLL0914 PROTEIN"/>
    <property type="match status" value="1"/>
</dbReference>
<keyword evidence="1" id="KW-1133">Transmembrane helix</keyword>
<evidence type="ECO:0000313" key="3">
    <source>
        <dbReference type="EMBL" id="SPE06830.1"/>
    </source>
</evidence>
<keyword evidence="1" id="KW-0472">Membrane</keyword>
<dbReference type="AlphaFoldDB" id="A0A2N9K8W0"/>
<dbReference type="EMBL" id="OKQR01000001">
    <property type="protein sequence ID" value="SPD91602.1"/>
    <property type="molecule type" value="Genomic_DNA"/>
</dbReference>
<organism evidence="3 4">
    <name type="scientific">Leuconostoc suionicum</name>
    <dbReference type="NCBI Taxonomy" id="1511761"/>
    <lineage>
        <taxon>Bacteria</taxon>
        <taxon>Bacillati</taxon>
        <taxon>Bacillota</taxon>
        <taxon>Bacilli</taxon>
        <taxon>Lactobacillales</taxon>
        <taxon>Lactobacillaceae</taxon>
        <taxon>Leuconostoc</taxon>
    </lineage>
</organism>
<accession>A0A2N9K8W0</accession>
<dbReference type="KEGG" id="lsu:A6B45_04545"/>
<keyword evidence="5" id="KW-1185">Reference proteome</keyword>
<feature type="transmembrane region" description="Helical" evidence="1">
    <location>
        <begin position="54"/>
        <end position="70"/>
    </location>
</feature>
<feature type="transmembrane region" description="Helical" evidence="1">
    <location>
        <begin position="77"/>
        <end position="95"/>
    </location>
</feature>
<dbReference type="PANTHER" id="PTHR38446:SF1">
    <property type="entry name" value="BLL0914 PROTEIN"/>
    <property type="match status" value="1"/>
</dbReference>